<proteinExistence type="predicted"/>
<dbReference type="Proteomes" id="UP001444071">
    <property type="component" value="Unassembled WGS sequence"/>
</dbReference>
<feature type="non-terminal residue" evidence="1">
    <location>
        <position position="1"/>
    </location>
</feature>
<organism evidence="1 2">
    <name type="scientific">Xenotaenia resolanae</name>
    <dbReference type="NCBI Taxonomy" id="208358"/>
    <lineage>
        <taxon>Eukaryota</taxon>
        <taxon>Metazoa</taxon>
        <taxon>Chordata</taxon>
        <taxon>Craniata</taxon>
        <taxon>Vertebrata</taxon>
        <taxon>Euteleostomi</taxon>
        <taxon>Actinopterygii</taxon>
        <taxon>Neopterygii</taxon>
        <taxon>Teleostei</taxon>
        <taxon>Neoteleostei</taxon>
        <taxon>Acanthomorphata</taxon>
        <taxon>Ovalentaria</taxon>
        <taxon>Atherinomorphae</taxon>
        <taxon>Cyprinodontiformes</taxon>
        <taxon>Goodeidae</taxon>
        <taxon>Xenotaenia</taxon>
    </lineage>
</organism>
<protein>
    <submittedName>
        <fullName evidence="1">Uncharacterized protein</fullName>
    </submittedName>
</protein>
<name>A0ABV0X6R2_9TELE</name>
<gene>
    <name evidence="1" type="ORF">XENORESO_004870</name>
</gene>
<reference evidence="1 2" key="1">
    <citation type="submission" date="2021-06" db="EMBL/GenBank/DDBJ databases">
        <authorList>
            <person name="Palmer J.M."/>
        </authorList>
    </citation>
    <scope>NUCLEOTIDE SEQUENCE [LARGE SCALE GENOMIC DNA]</scope>
    <source>
        <strain evidence="1 2">XR_2019</strain>
        <tissue evidence="1">Muscle</tissue>
    </source>
</reference>
<evidence type="ECO:0000313" key="2">
    <source>
        <dbReference type="Proteomes" id="UP001444071"/>
    </source>
</evidence>
<accession>A0ABV0X6R2</accession>
<comment type="caution">
    <text evidence="1">The sequence shown here is derived from an EMBL/GenBank/DDBJ whole genome shotgun (WGS) entry which is preliminary data.</text>
</comment>
<dbReference type="EMBL" id="JAHRIM010091941">
    <property type="protein sequence ID" value="MEQ2277593.1"/>
    <property type="molecule type" value="Genomic_DNA"/>
</dbReference>
<sequence length="80" mass="9521">VKRRRATQQGGMRFNYAHLLVSSSLLLDYLKRFPSQYSYWSIRTASFAHHESYLHQTSALGAYYLRIFKSSLWLQWRSST</sequence>
<evidence type="ECO:0000313" key="1">
    <source>
        <dbReference type="EMBL" id="MEQ2277593.1"/>
    </source>
</evidence>
<keyword evidence="2" id="KW-1185">Reference proteome</keyword>